<dbReference type="PROSITE" id="PS51471">
    <property type="entry name" value="FE2OG_OXY"/>
    <property type="match status" value="1"/>
</dbReference>
<dbReference type="OrthoDB" id="288590at2759"/>
<comment type="caution">
    <text evidence="3">The sequence shown here is derived from an EMBL/GenBank/DDBJ whole genome shotgun (WGS) entry which is preliminary data.</text>
</comment>
<proteinExistence type="inferred from homology"/>
<keyword evidence="1" id="KW-0560">Oxidoreductase</keyword>
<dbReference type="Proteomes" id="UP000199727">
    <property type="component" value="Unassembled WGS sequence"/>
</dbReference>
<keyword evidence="1" id="KW-0408">Iron</keyword>
<dbReference type="EMBL" id="AMKT01000038">
    <property type="protein sequence ID" value="OXG22843.1"/>
    <property type="molecule type" value="Genomic_DNA"/>
</dbReference>
<gene>
    <name evidence="3" type="ORF">C361_02974</name>
</gene>
<dbReference type="AlphaFoldDB" id="A0A854QDN8"/>
<reference evidence="3 4" key="1">
    <citation type="submission" date="2017-06" db="EMBL/GenBank/DDBJ databases">
        <title>Global population genomics of the pathogenic fungus Cryptococcus neoformans var. grubii.</title>
        <authorList>
            <person name="Cuomo C."/>
            <person name="Litvintseva A."/>
            <person name="Chen Y."/>
            <person name="Young S."/>
            <person name="Zeng Q."/>
            <person name="Chapman S."/>
            <person name="Gujja S."/>
            <person name="Saif S."/>
            <person name="Birren B."/>
        </authorList>
    </citation>
    <scope>NUCLEOTIDE SEQUENCE [LARGE SCALE GENOMIC DNA]</scope>
    <source>
        <strain evidence="3 4">Tu259-1</strain>
    </source>
</reference>
<comment type="similarity">
    <text evidence="1">Belongs to the iron/ascorbate-dependent oxidoreductase family.</text>
</comment>
<evidence type="ECO:0000313" key="3">
    <source>
        <dbReference type="EMBL" id="OXG22843.1"/>
    </source>
</evidence>
<feature type="domain" description="Fe2OG dioxygenase" evidence="2">
    <location>
        <begin position="158"/>
        <end position="275"/>
    </location>
</feature>
<dbReference type="InterPro" id="IPR027443">
    <property type="entry name" value="IPNS-like_sf"/>
</dbReference>
<dbReference type="GO" id="GO:0016491">
    <property type="term" value="F:oxidoreductase activity"/>
    <property type="evidence" value="ECO:0007669"/>
    <property type="project" value="UniProtKB-KW"/>
</dbReference>
<sequence length="398" mass="45228">MFVPCISLHDFDDRRDEIIKELMDASMNVGFFTLCNHGISAEDVQAAFDLSNRFFSLPDEIKIKTPLNGKNAGWEKNTQVRPSTGTADQKESMQLQFARMEGLWPSDEDVPGFRTRTEKFMNQIQALSIKVMECFADGLGLPHDIFTESTVERGENDCQNVLRLLHYHSTEGKQFGPNLWRAGAHADFDILTMLFQRDGEGGLEVCPGRKVVGDFGMGQTWIPVEARQDTIVCNIGDQLMRWSDDQLKSTYHRVRLPESNERKGPRYSIAFFNQSRINTVIQGPQKKYPPITGGEFIAEAMAKNRMQSAEIARHAALETGEKVTTETIYFFYLLSFLTVTREALLLTGEAFKPLVVSSGGLLEEKSEEDVNRWKEELGKVEREQLIGGYLFEGCRRWK</sequence>
<dbReference type="InterPro" id="IPR026992">
    <property type="entry name" value="DIOX_N"/>
</dbReference>
<dbReference type="Pfam" id="PF14226">
    <property type="entry name" value="DIOX_N"/>
    <property type="match status" value="1"/>
</dbReference>
<protein>
    <recommendedName>
        <fullName evidence="2">Fe2OG dioxygenase domain-containing protein</fullName>
    </recommendedName>
</protein>
<evidence type="ECO:0000313" key="4">
    <source>
        <dbReference type="Proteomes" id="UP000199727"/>
    </source>
</evidence>
<dbReference type="InterPro" id="IPR044861">
    <property type="entry name" value="IPNS-like_FE2OG_OXY"/>
</dbReference>
<keyword evidence="1" id="KW-0479">Metal-binding</keyword>
<dbReference type="InterPro" id="IPR050231">
    <property type="entry name" value="Iron_ascorbate_oxido_reductase"/>
</dbReference>
<dbReference type="GO" id="GO:0046872">
    <property type="term" value="F:metal ion binding"/>
    <property type="evidence" value="ECO:0007669"/>
    <property type="project" value="UniProtKB-KW"/>
</dbReference>
<accession>A0A854QDN8</accession>
<evidence type="ECO:0000256" key="1">
    <source>
        <dbReference type="RuleBase" id="RU003682"/>
    </source>
</evidence>
<dbReference type="FunFam" id="2.60.120.330:FF:000035">
    <property type="entry name" value="Probable fatty alcohol oxidase"/>
    <property type="match status" value="1"/>
</dbReference>
<evidence type="ECO:0000259" key="2">
    <source>
        <dbReference type="PROSITE" id="PS51471"/>
    </source>
</evidence>
<dbReference type="Pfam" id="PF03171">
    <property type="entry name" value="2OG-FeII_Oxy"/>
    <property type="match status" value="1"/>
</dbReference>
<dbReference type="Gene3D" id="2.60.120.330">
    <property type="entry name" value="B-lactam Antibiotic, Isopenicillin N Synthase, Chain"/>
    <property type="match status" value="1"/>
</dbReference>
<dbReference type="InterPro" id="IPR005123">
    <property type="entry name" value="Oxoglu/Fe-dep_dioxygenase_dom"/>
</dbReference>
<organism evidence="3 4">
    <name type="scientific">Cryptococcus neoformans Tu259-1</name>
    <dbReference type="NCBI Taxonomy" id="1230072"/>
    <lineage>
        <taxon>Eukaryota</taxon>
        <taxon>Fungi</taxon>
        <taxon>Dikarya</taxon>
        <taxon>Basidiomycota</taxon>
        <taxon>Agaricomycotina</taxon>
        <taxon>Tremellomycetes</taxon>
        <taxon>Tremellales</taxon>
        <taxon>Cryptococcaceae</taxon>
        <taxon>Cryptococcus</taxon>
        <taxon>Cryptococcus neoformans species complex</taxon>
    </lineage>
</organism>
<dbReference type="SUPFAM" id="SSF51197">
    <property type="entry name" value="Clavaminate synthase-like"/>
    <property type="match status" value="1"/>
</dbReference>
<name>A0A854QDN8_CRYNE</name>
<dbReference type="PANTHER" id="PTHR47990">
    <property type="entry name" value="2-OXOGLUTARATE (2OG) AND FE(II)-DEPENDENT OXYGENASE SUPERFAMILY PROTEIN-RELATED"/>
    <property type="match status" value="1"/>
</dbReference>